<dbReference type="Pfam" id="PF00059">
    <property type="entry name" value="Lectin_C"/>
    <property type="match status" value="1"/>
</dbReference>
<dbReference type="Gene3D" id="1.20.120.330">
    <property type="entry name" value="Nucleotidyltransferases domain 2"/>
    <property type="match status" value="1"/>
</dbReference>
<dbReference type="InterPro" id="IPR000998">
    <property type="entry name" value="MAM_dom"/>
</dbReference>
<dbReference type="SMART" id="SM00034">
    <property type="entry name" value="CLECT"/>
    <property type="match status" value="1"/>
</dbReference>
<dbReference type="EMBL" id="JH816362">
    <property type="protein sequence ID" value="EKC23499.1"/>
    <property type="molecule type" value="Genomic_DNA"/>
</dbReference>
<gene>
    <name evidence="1" type="ORF">CGI_10010505</name>
</gene>
<dbReference type="HOGENOM" id="CLU_579020_0_0_1"/>
<dbReference type="PANTHER" id="PTHR22803">
    <property type="entry name" value="MANNOSE, PHOSPHOLIPASE, LECTIN RECEPTOR RELATED"/>
    <property type="match status" value="1"/>
</dbReference>
<dbReference type="AlphaFoldDB" id="K1PWU1"/>
<dbReference type="SMART" id="SM00137">
    <property type="entry name" value="MAM"/>
    <property type="match status" value="1"/>
</dbReference>
<dbReference type="PROSITE" id="PS00615">
    <property type="entry name" value="C_TYPE_LECTIN_1"/>
    <property type="match status" value="1"/>
</dbReference>
<dbReference type="InterPro" id="IPR018378">
    <property type="entry name" value="C-type_lectin_CS"/>
</dbReference>
<dbReference type="GO" id="GO:0016020">
    <property type="term" value="C:membrane"/>
    <property type="evidence" value="ECO:0007669"/>
    <property type="project" value="InterPro"/>
</dbReference>
<organism evidence="1">
    <name type="scientific">Magallana gigas</name>
    <name type="common">Pacific oyster</name>
    <name type="synonym">Crassostrea gigas</name>
    <dbReference type="NCBI Taxonomy" id="29159"/>
    <lineage>
        <taxon>Eukaryota</taxon>
        <taxon>Metazoa</taxon>
        <taxon>Spiralia</taxon>
        <taxon>Lophotrochozoa</taxon>
        <taxon>Mollusca</taxon>
        <taxon>Bivalvia</taxon>
        <taxon>Autobranchia</taxon>
        <taxon>Pteriomorphia</taxon>
        <taxon>Ostreida</taxon>
        <taxon>Ostreoidea</taxon>
        <taxon>Ostreidae</taxon>
        <taxon>Magallana</taxon>
    </lineage>
</organism>
<dbReference type="PROSITE" id="PS50060">
    <property type="entry name" value="MAM_2"/>
    <property type="match status" value="1"/>
</dbReference>
<evidence type="ECO:0000313" key="1">
    <source>
        <dbReference type="EMBL" id="EKC23499.1"/>
    </source>
</evidence>
<dbReference type="InterPro" id="IPR016187">
    <property type="entry name" value="CTDL_fold"/>
</dbReference>
<dbReference type="Gene3D" id="3.10.100.10">
    <property type="entry name" value="Mannose-Binding Protein A, subunit A"/>
    <property type="match status" value="1"/>
</dbReference>
<accession>K1PWU1</accession>
<proteinExistence type="predicted"/>
<reference evidence="1" key="1">
    <citation type="journal article" date="2012" name="Nature">
        <title>The oyster genome reveals stress adaptation and complexity of shell formation.</title>
        <authorList>
            <person name="Zhang G."/>
            <person name="Fang X."/>
            <person name="Guo X."/>
            <person name="Li L."/>
            <person name="Luo R."/>
            <person name="Xu F."/>
            <person name="Yang P."/>
            <person name="Zhang L."/>
            <person name="Wang X."/>
            <person name="Qi H."/>
            <person name="Xiong Z."/>
            <person name="Que H."/>
            <person name="Xie Y."/>
            <person name="Holland P.W."/>
            <person name="Paps J."/>
            <person name="Zhu Y."/>
            <person name="Wu F."/>
            <person name="Chen Y."/>
            <person name="Wang J."/>
            <person name="Peng C."/>
            <person name="Meng J."/>
            <person name="Yang L."/>
            <person name="Liu J."/>
            <person name="Wen B."/>
            <person name="Zhang N."/>
            <person name="Huang Z."/>
            <person name="Zhu Q."/>
            <person name="Feng Y."/>
            <person name="Mount A."/>
            <person name="Hedgecock D."/>
            <person name="Xu Z."/>
            <person name="Liu Y."/>
            <person name="Domazet-Loso T."/>
            <person name="Du Y."/>
            <person name="Sun X."/>
            <person name="Zhang S."/>
            <person name="Liu B."/>
            <person name="Cheng P."/>
            <person name="Jiang X."/>
            <person name="Li J."/>
            <person name="Fan D."/>
            <person name="Wang W."/>
            <person name="Fu W."/>
            <person name="Wang T."/>
            <person name="Wang B."/>
            <person name="Zhang J."/>
            <person name="Peng Z."/>
            <person name="Li Y."/>
            <person name="Li N."/>
            <person name="Wang J."/>
            <person name="Chen M."/>
            <person name="He Y."/>
            <person name="Tan F."/>
            <person name="Song X."/>
            <person name="Zheng Q."/>
            <person name="Huang R."/>
            <person name="Yang H."/>
            <person name="Du X."/>
            <person name="Chen L."/>
            <person name="Yang M."/>
            <person name="Gaffney P.M."/>
            <person name="Wang S."/>
            <person name="Luo L."/>
            <person name="She Z."/>
            <person name="Ming Y."/>
            <person name="Huang W."/>
            <person name="Zhang S."/>
            <person name="Huang B."/>
            <person name="Zhang Y."/>
            <person name="Qu T."/>
            <person name="Ni P."/>
            <person name="Miao G."/>
            <person name="Wang J."/>
            <person name="Wang Q."/>
            <person name="Steinberg C.E."/>
            <person name="Wang H."/>
            <person name="Li N."/>
            <person name="Qian L."/>
            <person name="Zhang G."/>
            <person name="Li Y."/>
            <person name="Yang H."/>
            <person name="Liu X."/>
            <person name="Wang J."/>
            <person name="Yin Y."/>
            <person name="Wang J."/>
        </authorList>
    </citation>
    <scope>NUCLEOTIDE SEQUENCE [LARGE SCALE GENOMIC DNA]</scope>
    <source>
        <strain evidence="1">05x7-T-G4-1.051#20</strain>
    </source>
</reference>
<dbReference type="CDD" id="cd00037">
    <property type="entry name" value="CLECT"/>
    <property type="match status" value="1"/>
</dbReference>
<dbReference type="SUPFAM" id="SSF49899">
    <property type="entry name" value="Concanavalin A-like lectins/glucanases"/>
    <property type="match status" value="1"/>
</dbReference>
<dbReference type="Gene3D" id="2.60.120.200">
    <property type="match status" value="1"/>
</dbReference>
<dbReference type="InterPro" id="IPR050111">
    <property type="entry name" value="C-type_lectin/snaclec_domain"/>
</dbReference>
<dbReference type="InterPro" id="IPR001304">
    <property type="entry name" value="C-type_lectin-like"/>
</dbReference>
<dbReference type="Pfam" id="PF00629">
    <property type="entry name" value="MAM"/>
    <property type="match status" value="1"/>
</dbReference>
<dbReference type="InParanoid" id="K1PWU1"/>
<dbReference type="InterPro" id="IPR013320">
    <property type="entry name" value="ConA-like_dom_sf"/>
</dbReference>
<dbReference type="PROSITE" id="PS50041">
    <property type="entry name" value="C_TYPE_LECTIN_2"/>
    <property type="match status" value="1"/>
</dbReference>
<dbReference type="InterPro" id="IPR016186">
    <property type="entry name" value="C-type_lectin-like/link_sf"/>
</dbReference>
<name>K1PWU1_MAGGI</name>
<sequence length="472" mass="52244">MWLLPIVGNILFCIGFVKSQFQPGCSFSNGQCIYNVKLGQSQLCDAIGSSDHSTASTHSSSGGCSCDDIHKVGSDVTSLQTTVAELQNAVDKLYGEMNISRSDLTNTQDLLHAEQQHAAQLLVTLNSKEKILNQTKDELANVLMTAKGELDNLRQQLVNASRQLSVCQGNAGLPTTAPAVYSAFSTFYCGFENYEGSMCHFQAETGSGYTSSSGYIWLRQSGRPSSQTGPNMDHTYETSSGHYMTINADYIAQHTSSSSSHTMRLVSPTFEPAPNYCIRFWYNTHGVDVQPLKVYAKINNGLGYPIKLIQPVNSVEWKFGEVEINSEYTAHKFQNVNMDNTTSCYTFQSSPMSWYDAINECKKQSYNGHLASISDQQEHDYLVNLIMSDIGLMTTGQNGFYISGNDENSENHFVWTNGGSPTSISYSNWYPGQPNNVGSNQDCVLMQYPDAGYQWGDVACTEKHPFICESRY</sequence>
<dbReference type="SUPFAM" id="SSF56436">
    <property type="entry name" value="C-type lectin-like"/>
    <property type="match status" value="1"/>
</dbReference>
<protein>
    <submittedName>
        <fullName evidence="1">Aggrecan core protein</fullName>
    </submittedName>
</protein>